<dbReference type="GO" id="GO:0008270">
    <property type="term" value="F:zinc ion binding"/>
    <property type="evidence" value="ECO:0007669"/>
    <property type="project" value="UniProtKB-KW"/>
</dbReference>
<sequence length="1011" mass="112474">MPTLQNGEYNENCWHLDRVTQLNDFKNPKRKQDKGLIHPPSMSDNDDTSAYGQQQQPEGQMNFDHDAMMYGGGNFLAEPVDYQPYDYESQFENVQLDPHNGEAMDYEHYEPEPALEMAPEAHEYGQAASTEVEPVMHVEHVEPQSEEPSVPLSSSTEPSKPKGASKRKTDPNGKSYCETLVDKSMATPEQLKAIECIGTERGMIQMNNWLTAASQENDVKRLCNLLAQCYHAEVTVALLSAGETPKTVRQLRKFGNKDVQRAANEVYKKWLVVVQHDVKKTSANKTAAPAKPHVPKGVSVATNPLDLLDAEDEPAPAPPPVKRPSLKARPKTARTKQTKFRLTGNNINLISYPYPISYLGFTFVPYFFGLTFLILDIRIVSRVPHVVKLREIHLSKGQKKRMSSPQSNDDGQMCCGYKSKGFEEDADDQAAPVTMPVKTLVQKPGSVSSRPATNALPATHAPAVVSDAFANALAASAGPAPPAKVVRKTQATIRPSAPPIIPAPSMAVPSSSSDSSLNTSSDKNNHGINGPDPSRVPQPGQRRRIHFADDKELPLTAIKFIPCREDANNHMHSQKDMQHADAEQERRSMAHLKHAHLDEEEDEDAAGFGGYDAPEPMEPPMMPVQQKQKRYIYISKVVTRKTDHVLYHEEEERKQQTLAFFAPAGTTRDMVSTPEKHTPYAYTNDFDDMIQLFCTSKKLPVEVDDEMPPPPKEEIPEPSVKVVDEPMEVLESPASPPKKDPVEPQIAIIEDFDIHSAHAPKPKGPSVAILTPDLRNILKKLQTAKTTTAPTSVIGAPPVQVQPQIPPAMIPTMPTMVSRPPPPVSSDINIVEVPIDIHSGGPSVVPPMQMGMLSGPRPPFRAPGFGGGFRPRAPVVPCRFFAQGRCTKGPHCPFPHSVPPQPAAAPPPMRNPPSRTYEPNDDDYHRGNRDYHRRGGRDPRDDRSPPPRRPRRSPSPLRELREQRRRRRSDSRSPDRGNSRRRRRSPSFDRHRERSRSRSPIPSRSPSPRYD</sequence>
<dbReference type="SMART" id="SM00356">
    <property type="entry name" value="ZnF_C3H1"/>
    <property type="match status" value="1"/>
</dbReference>
<accession>A0A7E4V3A5</accession>
<feature type="region of interest" description="Disordered" evidence="5">
    <location>
        <begin position="596"/>
        <end position="621"/>
    </location>
</feature>
<feature type="region of interest" description="Disordered" evidence="5">
    <location>
        <begin position="309"/>
        <end position="336"/>
    </location>
</feature>
<feature type="zinc finger region" description="C3H1-type" evidence="4">
    <location>
        <begin position="872"/>
        <end position="899"/>
    </location>
</feature>
<feature type="compositionally biased region" description="Pro residues" evidence="5">
    <location>
        <begin position="897"/>
        <end position="911"/>
    </location>
</feature>
<feature type="compositionally biased region" description="Basic and acidic residues" evidence="5">
    <location>
        <begin position="936"/>
        <end position="945"/>
    </location>
</feature>
<dbReference type="InterPro" id="IPR035441">
    <property type="entry name" value="TFIIS/LEDGF_dom_sf"/>
</dbReference>
<dbReference type="SUPFAM" id="SSF90229">
    <property type="entry name" value="CCCH zinc finger"/>
    <property type="match status" value="1"/>
</dbReference>
<feature type="region of interest" description="Disordered" evidence="5">
    <location>
        <begin position="897"/>
        <end position="1011"/>
    </location>
</feature>
<feature type="region of interest" description="Disordered" evidence="5">
    <location>
        <begin position="24"/>
        <end position="58"/>
    </location>
</feature>
<dbReference type="PROSITE" id="PS50103">
    <property type="entry name" value="ZF_C3H1"/>
    <property type="match status" value="1"/>
</dbReference>
<feature type="compositionally biased region" description="Low complexity" evidence="5">
    <location>
        <begin position="998"/>
        <end position="1011"/>
    </location>
</feature>
<keyword evidence="7" id="KW-1185">Reference proteome</keyword>
<evidence type="ECO:0000256" key="2">
    <source>
        <dbReference type="ARBA" id="ARBA00022771"/>
    </source>
</evidence>
<dbReference type="AlphaFoldDB" id="A0A7E4V3A5"/>
<evidence type="ECO:0000256" key="5">
    <source>
        <dbReference type="SAM" id="MobiDB-lite"/>
    </source>
</evidence>
<evidence type="ECO:0000313" key="7">
    <source>
        <dbReference type="Proteomes" id="UP000492821"/>
    </source>
</evidence>
<keyword evidence="1 4" id="KW-0479">Metal-binding</keyword>
<feature type="compositionally biased region" description="Polar residues" evidence="5">
    <location>
        <begin position="48"/>
        <end position="58"/>
    </location>
</feature>
<dbReference type="InterPro" id="IPR000571">
    <property type="entry name" value="Znf_CCCH"/>
</dbReference>
<feature type="region of interest" description="Disordered" evidence="5">
    <location>
        <begin position="140"/>
        <end position="176"/>
    </location>
</feature>
<dbReference type="Proteomes" id="UP000492821">
    <property type="component" value="Unassembled WGS sequence"/>
</dbReference>
<dbReference type="InterPro" id="IPR036855">
    <property type="entry name" value="Znf_CCCH_sf"/>
</dbReference>
<dbReference type="WBParaSite" id="Pan_g15933.t2">
    <property type="protein sequence ID" value="Pan_g15933.t2"/>
    <property type="gene ID" value="Pan_g15933"/>
</dbReference>
<reference evidence="8" key="2">
    <citation type="submission" date="2020-10" db="UniProtKB">
        <authorList>
            <consortium name="WormBaseParasite"/>
        </authorList>
    </citation>
    <scope>IDENTIFICATION</scope>
</reference>
<protein>
    <submittedName>
        <fullName evidence="8">C3H1-type domain-containing protein</fullName>
    </submittedName>
</protein>
<reference evidence="7" key="1">
    <citation type="journal article" date="2013" name="Genetics">
        <title>The draft genome and transcriptome of Panagrellus redivivus are shaped by the harsh demands of a free-living lifestyle.</title>
        <authorList>
            <person name="Srinivasan J."/>
            <person name="Dillman A.R."/>
            <person name="Macchietto M.G."/>
            <person name="Heikkinen L."/>
            <person name="Lakso M."/>
            <person name="Fracchia K.M."/>
            <person name="Antoshechkin I."/>
            <person name="Mortazavi A."/>
            <person name="Wong G."/>
            <person name="Sternberg P.W."/>
        </authorList>
    </citation>
    <scope>NUCLEOTIDE SEQUENCE [LARGE SCALE GENOMIC DNA]</scope>
    <source>
        <strain evidence="7">MT8872</strain>
    </source>
</reference>
<dbReference type="SUPFAM" id="SSF47676">
    <property type="entry name" value="Conserved domain common to transcription factors TFIIS, elongin A, CRSP70"/>
    <property type="match status" value="1"/>
</dbReference>
<dbReference type="Gene3D" id="4.10.1000.10">
    <property type="entry name" value="Zinc finger, CCCH-type"/>
    <property type="match status" value="1"/>
</dbReference>
<feature type="domain" description="C3H1-type" evidence="6">
    <location>
        <begin position="872"/>
        <end position="899"/>
    </location>
</feature>
<proteinExistence type="predicted"/>
<evidence type="ECO:0000259" key="6">
    <source>
        <dbReference type="PROSITE" id="PS50103"/>
    </source>
</evidence>
<feature type="compositionally biased region" description="Basic residues" evidence="5">
    <location>
        <begin position="324"/>
        <end position="336"/>
    </location>
</feature>
<evidence type="ECO:0000256" key="3">
    <source>
        <dbReference type="ARBA" id="ARBA00022833"/>
    </source>
</evidence>
<evidence type="ECO:0000256" key="4">
    <source>
        <dbReference type="PROSITE-ProRule" id="PRU00723"/>
    </source>
</evidence>
<feature type="compositionally biased region" description="Low complexity" evidence="5">
    <location>
        <begin position="503"/>
        <end position="521"/>
    </location>
</feature>
<evidence type="ECO:0000313" key="8">
    <source>
        <dbReference type="WBParaSite" id="Pan_g15933.t2"/>
    </source>
</evidence>
<keyword evidence="3 4" id="KW-0862">Zinc</keyword>
<evidence type="ECO:0000256" key="1">
    <source>
        <dbReference type="ARBA" id="ARBA00022723"/>
    </source>
</evidence>
<organism evidence="7 8">
    <name type="scientific">Panagrellus redivivus</name>
    <name type="common">Microworm</name>
    <dbReference type="NCBI Taxonomy" id="6233"/>
    <lineage>
        <taxon>Eukaryota</taxon>
        <taxon>Metazoa</taxon>
        <taxon>Ecdysozoa</taxon>
        <taxon>Nematoda</taxon>
        <taxon>Chromadorea</taxon>
        <taxon>Rhabditida</taxon>
        <taxon>Tylenchina</taxon>
        <taxon>Panagrolaimomorpha</taxon>
        <taxon>Panagrolaimoidea</taxon>
        <taxon>Panagrolaimidae</taxon>
        <taxon>Panagrellus</taxon>
    </lineage>
</organism>
<name>A0A7E4V3A5_PANRE</name>
<feature type="region of interest" description="Disordered" evidence="5">
    <location>
        <begin position="495"/>
        <end position="540"/>
    </location>
</feature>
<keyword evidence="2 4" id="KW-0863">Zinc-finger</keyword>
<dbReference type="Gene3D" id="1.20.930.10">
    <property type="entry name" value="Conserved domain common to transcription factors TFIIS, elongin A, CRSP70"/>
    <property type="match status" value="1"/>
</dbReference>